<evidence type="ECO:0000256" key="2">
    <source>
        <dbReference type="SAM" id="MobiDB-lite"/>
    </source>
</evidence>
<dbReference type="Pfam" id="PF13812">
    <property type="entry name" value="PPR_3"/>
    <property type="match status" value="1"/>
</dbReference>
<evidence type="ECO:0000256" key="1">
    <source>
        <dbReference type="ARBA" id="ARBA00022737"/>
    </source>
</evidence>
<dbReference type="NCBIfam" id="TIGR00756">
    <property type="entry name" value="PPR"/>
    <property type="match status" value="1"/>
</dbReference>
<comment type="caution">
    <text evidence="3">The sequence shown here is derived from an EMBL/GenBank/DDBJ whole genome shotgun (WGS) entry which is preliminary data.</text>
</comment>
<organism evidence="3 4">
    <name type="scientific">Zostera marina</name>
    <name type="common">Eelgrass</name>
    <dbReference type="NCBI Taxonomy" id="29655"/>
    <lineage>
        <taxon>Eukaryota</taxon>
        <taxon>Viridiplantae</taxon>
        <taxon>Streptophyta</taxon>
        <taxon>Embryophyta</taxon>
        <taxon>Tracheophyta</taxon>
        <taxon>Spermatophyta</taxon>
        <taxon>Magnoliopsida</taxon>
        <taxon>Liliopsida</taxon>
        <taxon>Zosteraceae</taxon>
        <taxon>Zostera</taxon>
    </lineage>
</organism>
<feature type="region of interest" description="Disordered" evidence="2">
    <location>
        <begin position="79"/>
        <end position="123"/>
    </location>
</feature>
<evidence type="ECO:0000313" key="3">
    <source>
        <dbReference type="EMBL" id="KMZ57990.1"/>
    </source>
</evidence>
<keyword evidence="1" id="KW-0677">Repeat</keyword>
<dbReference type="InterPro" id="IPR002885">
    <property type="entry name" value="PPR_rpt"/>
</dbReference>
<gene>
    <name evidence="3" type="ORF">ZOSMA_7G00190</name>
</gene>
<dbReference type="EMBL" id="LFYR01001978">
    <property type="protein sequence ID" value="KMZ57990.1"/>
    <property type="molecule type" value="Genomic_DNA"/>
</dbReference>
<dbReference type="OMA" id="CNTIDDS"/>
<dbReference type="AlphaFoldDB" id="A0A0K9NPS9"/>
<dbReference type="OrthoDB" id="767661at2759"/>
<evidence type="ECO:0000313" key="4">
    <source>
        <dbReference type="Proteomes" id="UP000036987"/>
    </source>
</evidence>
<name>A0A0K9NPS9_ZOSMR</name>
<keyword evidence="4" id="KW-1185">Reference proteome</keyword>
<proteinExistence type="predicted"/>
<dbReference type="PANTHER" id="PTHR47262">
    <property type="entry name" value="OS02G0132600 PROTEIN"/>
    <property type="match status" value="1"/>
</dbReference>
<accession>A0A0K9NPS9</accession>
<reference evidence="4" key="1">
    <citation type="journal article" date="2016" name="Nature">
        <title>The genome of the seagrass Zostera marina reveals angiosperm adaptation to the sea.</title>
        <authorList>
            <person name="Olsen J.L."/>
            <person name="Rouze P."/>
            <person name="Verhelst B."/>
            <person name="Lin Y.-C."/>
            <person name="Bayer T."/>
            <person name="Collen J."/>
            <person name="Dattolo E."/>
            <person name="De Paoli E."/>
            <person name="Dittami S."/>
            <person name="Maumus F."/>
            <person name="Michel G."/>
            <person name="Kersting A."/>
            <person name="Lauritano C."/>
            <person name="Lohaus R."/>
            <person name="Toepel M."/>
            <person name="Tonon T."/>
            <person name="Vanneste K."/>
            <person name="Amirebrahimi M."/>
            <person name="Brakel J."/>
            <person name="Bostroem C."/>
            <person name="Chovatia M."/>
            <person name="Grimwood J."/>
            <person name="Jenkins J.W."/>
            <person name="Jueterbock A."/>
            <person name="Mraz A."/>
            <person name="Stam W.T."/>
            <person name="Tice H."/>
            <person name="Bornberg-Bauer E."/>
            <person name="Green P.J."/>
            <person name="Pearson G.A."/>
            <person name="Procaccini G."/>
            <person name="Duarte C.M."/>
            <person name="Schmutz J."/>
            <person name="Reusch T.B.H."/>
            <person name="Van de Peer Y."/>
        </authorList>
    </citation>
    <scope>NUCLEOTIDE SEQUENCE [LARGE SCALE GENOMIC DNA]</scope>
    <source>
        <strain evidence="4">cv. Finnish</strain>
    </source>
</reference>
<dbReference type="Pfam" id="PF01535">
    <property type="entry name" value="PPR"/>
    <property type="match status" value="2"/>
</dbReference>
<evidence type="ECO:0008006" key="5">
    <source>
        <dbReference type="Google" id="ProtNLM"/>
    </source>
</evidence>
<protein>
    <recommendedName>
        <fullName evidence="5">Pentatricopeptide repeat-containing protein</fullName>
    </recommendedName>
</protein>
<dbReference type="STRING" id="29655.A0A0K9NPS9"/>
<sequence length="919" mass="103675">MHSSKVKKLIVSATSNTNITSSSSHVSSISVPAKTNMKKLASLFPSTNSTVIERKPSDISIKSLKNIFKPVTIVPSSIPISRDGEEKEKKTGRGSIGKNGLALENRTKSSPKKKSGKSANLFPLSKKNMAQKTDMSSHKSARHCLQEGVTQVQDEESASEVTKEICNILGGTDESPKVSSTKEIDNDLAVNDILSVSWFSNASPTLSQRRIQILKERKTKWVTRSKKTYHFNQLVKICAKKLGTESTFEVLNKLGRETGIKECNSLISLYIKEARNSNNEDDSSIQLQRVIMLFKYMCEKGFDLDENAYRPLLMYLIDKKMVHEFEILSEIISKENVKSISRIDYYSMLLSIRLGDESKIHSDVKECYNKNNLSLAESYLLAFCESDRKEELLQLLEFVDIRRFSSSRYFCSIFNSLGRLLLDDKAGSLIVTLQTSEEKMVNVSSMIYEYVSCLPNLVVEERVLKFCHMHEKHGVIPCADAYHRLILFCCKSSKMKLVVDLIDQMCHAGLLLSDDFLRSVFGIIQHTTGEFDSVRLIYSVMHKHKLILNDDTVKNVLYAFTRMGDFLGAYKVLDDLNEMNKKPTTIMYNVILAGYFKENDAHGVSLVLKKMKDVGLERDAETFSIILANCKSEEEIVKYHDELKQSGVYVTKPVLFALINSYANCGMFDKAKQIVFDHGMRIKDLNEIKSVLVSALASNGKVSDALEVYNGMKQAGCSIQNKTVLCLIECIRSKGELDRLLLLLEDLNDSKFWFDASGRIVLYCLRYNLSKPAFELLKKMKEKDKMGTSGVLDQAFSQLWEADVPNLKNGLLFLQAVKENLHIHVSRTSLDFLLSACVKARDSRSARFIWAEYNMNNLPFNALTYLRMYQALLAGGETIAAGDQLKKIPKNDPHVRIIIDACQTTYAVPSVEKKCSVTP</sequence>
<dbReference type="Gene3D" id="1.25.40.10">
    <property type="entry name" value="Tetratricopeptide repeat domain"/>
    <property type="match status" value="2"/>
</dbReference>
<dbReference type="PANTHER" id="PTHR47262:SF1">
    <property type="entry name" value="OS02G0132600 PROTEIN"/>
    <property type="match status" value="1"/>
</dbReference>
<dbReference type="InterPro" id="IPR011990">
    <property type="entry name" value="TPR-like_helical_dom_sf"/>
</dbReference>
<dbReference type="Proteomes" id="UP000036987">
    <property type="component" value="Unassembled WGS sequence"/>
</dbReference>
<feature type="compositionally biased region" description="Basic and acidic residues" evidence="2">
    <location>
        <begin position="82"/>
        <end position="91"/>
    </location>
</feature>